<accession>A0A4R6SUM0</accession>
<evidence type="ECO:0000313" key="3">
    <source>
        <dbReference type="Proteomes" id="UP000295620"/>
    </source>
</evidence>
<dbReference type="PANTHER" id="PTHR33608:SF6">
    <property type="entry name" value="BLL2464 PROTEIN"/>
    <property type="match status" value="1"/>
</dbReference>
<dbReference type="Proteomes" id="UP000295620">
    <property type="component" value="Unassembled WGS sequence"/>
</dbReference>
<evidence type="ECO:0000259" key="1">
    <source>
        <dbReference type="Pfam" id="PF01882"/>
    </source>
</evidence>
<dbReference type="RefSeq" id="WP_133575514.1">
    <property type="nucleotide sequence ID" value="NZ_SNYC01000004.1"/>
</dbReference>
<sequence>MELRDLIGSIEQLEILCKSKSGQQLSGIFKSSKKGRGIVLDSIRKYEAGDDTRDINWNVTAKFRDTFINTFIEDKERLIWFLIDVSKSGVFGTIQKSKLDLSIEIGAALAYSALESKNSVGVIFFNDEIVKVIPPARGKAQFWHIAREMVRIKPCGKGTDLCRALQYLLKITQKQSSVFIISDFICENYEPVCKILAHKHELTAICVSDERDLNLPKMAWVKFKDAERSGGHWVNTSSARFQNTYSKHHQDFRSGFRSFFDRNNTRSLFINTDDPFMEKLITFMQG</sequence>
<keyword evidence="3" id="KW-1185">Reference proteome</keyword>
<evidence type="ECO:0000313" key="2">
    <source>
        <dbReference type="EMBL" id="TDQ09430.1"/>
    </source>
</evidence>
<protein>
    <submittedName>
        <fullName evidence="2">Uncharacterized protein DUF58</fullName>
    </submittedName>
</protein>
<name>A0A4R6SUM0_9SPHI</name>
<gene>
    <name evidence="2" type="ORF">ATK78_1584</name>
</gene>
<feature type="domain" description="DUF58" evidence="1">
    <location>
        <begin position="43"/>
        <end position="251"/>
    </location>
</feature>
<reference evidence="2 3" key="1">
    <citation type="submission" date="2019-03" db="EMBL/GenBank/DDBJ databases">
        <title>Genomic Encyclopedia of Archaeal and Bacterial Type Strains, Phase II (KMG-II): from individual species to whole genera.</title>
        <authorList>
            <person name="Goeker M."/>
        </authorList>
    </citation>
    <scope>NUCLEOTIDE SEQUENCE [LARGE SCALE GENOMIC DNA]</scope>
    <source>
        <strain evidence="2 3">DSM 19035</strain>
    </source>
</reference>
<dbReference type="Gene3D" id="3.40.50.410">
    <property type="entry name" value="von Willebrand factor, type A domain"/>
    <property type="match status" value="1"/>
</dbReference>
<dbReference type="OrthoDB" id="9776116at2"/>
<dbReference type="InterPro" id="IPR002881">
    <property type="entry name" value="DUF58"/>
</dbReference>
<comment type="caution">
    <text evidence="2">The sequence shown here is derived from an EMBL/GenBank/DDBJ whole genome shotgun (WGS) entry which is preliminary data.</text>
</comment>
<dbReference type="Pfam" id="PF01882">
    <property type="entry name" value="DUF58"/>
    <property type="match status" value="1"/>
</dbReference>
<dbReference type="EMBL" id="SNYC01000004">
    <property type="protein sequence ID" value="TDQ09430.1"/>
    <property type="molecule type" value="Genomic_DNA"/>
</dbReference>
<dbReference type="AlphaFoldDB" id="A0A4R6SUM0"/>
<proteinExistence type="predicted"/>
<dbReference type="PANTHER" id="PTHR33608">
    <property type="entry name" value="BLL2464 PROTEIN"/>
    <property type="match status" value="1"/>
</dbReference>
<dbReference type="SUPFAM" id="SSF53300">
    <property type="entry name" value="vWA-like"/>
    <property type="match status" value="1"/>
</dbReference>
<dbReference type="InterPro" id="IPR036465">
    <property type="entry name" value="vWFA_dom_sf"/>
</dbReference>
<organism evidence="2 3">
    <name type="scientific">Pedobacter metabolipauper</name>
    <dbReference type="NCBI Taxonomy" id="425513"/>
    <lineage>
        <taxon>Bacteria</taxon>
        <taxon>Pseudomonadati</taxon>
        <taxon>Bacteroidota</taxon>
        <taxon>Sphingobacteriia</taxon>
        <taxon>Sphingobacteriales</taxon>
        <taxon>Sphingobacteriaceae</taxon>
        <taxon>Pedobacter</taxon>
    </lineage>
</organism>